<organism evidence="3 4">
    <name type="scientific">Rhizopogon vesiculosus</name>
    <dbReference type="NCBI Taxonomy" id="180088"/>
    <lineage>
        <taxon>Eukaryota</taxon>
        <taxon>Fungi</taxon>
        <taxon>Dikarya</taxon>
        <taxon>Basidiomycota</taxon>
        <taxon>Agaricomycotina</taxon>
        <taxon>Agaricomycetes</taxon>
        <taxon>Agaricomycetidae</taxon>
        <taxon>Boletales</taxon>
        <taxon>Suillineae</taxon>
        <taxon>Rhizopogonaceae</taxon>
        <taxon>Rhizopogon</taxon>
    </lineage>
</organism>
<comment type="caution">
    <text evidence="3">The sequence shown here is derived from an EMBL/GenBank/DDBJ whole genome shotgun (WGS) entry which is preliminary data.</text>
</comment>
<dbReference type="OrthoDB" id="197400at2759"/>
<evidence type="ECO:0000313" key="4">
    <source>
        <dbReference type="Proteomes" id="UP000183567"/>
    </source>
</evidence>
<evidence type="ECO:0000313" key="3">
    <source>
        <dbReference type="EMBL" id="OJA08890.1"/>
    </source>
</evidence>
<feature type="domain" description="Survival Motor Neuron Gemin2-binding" evidence="2">
    <location>
        <begin position="92"/>
        <end position="115"/>
    </location>
</feature>
<proteinExistence type="predicted"/>
<dbReference type="Proteomes" id="UP000183567">
    <property type="component" value="Unassembled WGS sequence"/>
</dbReference>
<dbReference type="InterPro" id="IPR049481">
    <property type="entry name" value="SMN_G2-BD"/>
</dbReference>
<reference evidence="3 4" key="1">
    <citation type="submission" date="2016-03" db="EMBL/GenBank/DDBJ databases">
        <title>Comparative genomics of the ectomycorrhizal sister species Rhizopogon vinicolor and Rhizopogon vesiculosus (Basidiomycota: Boletales) reveals a divergence of the mating type B locus.</title>
        <authorList>
            <person name="Mujic A.B."/>
            <person name="Kuo A."/>
            <person name="Tritt A."/>
            <person name="Lipzen A."/>
            <person name="Chen C."/>
            <person name="Johnson J."/>
            <person name="Sharma A."/>
            <person name="Barry K."/>
            <person name="Grigoriev I.V."/>
            <person name="Spatafora J.W."/>
        </authorList>
    </citation>
    <scope>NUCLEOTIDE SEQUENCE [LARGE SCALE GENOMIC DNA]</scope>
    <source>
        <strain evidence="3 4">AM-OR11-056</strain>
    </source>
</reference>
<dbReference type="Pfam" id="PF20636">
    <property type="entry name" value="SMN_G2-BD"/>
    <property type="match status" value="1"/>
</dbReference>
<dbReference type="AlphaFoldDB" id="A0A1J8QHJ8"/>
<feature type="region of interest" description="Disordered" evidence="1">
    <location>
        <begin position="115"/>
        <end position="199"/>
    </location>
</feature>
<feature type="region of interest" description="Disordered" evidence="1">
    <location>
        <begin position="239"/>
        <end position="275"/>
    </location>
</feature>
<name>A0A1J8QHJ8_9AGAM</name>
<protein>
    <recommendedName>
        <fullName evidence="2">Survival Motor Neuron Gemin2-binding domain-containing protein</fullName>
    </recommendedName>
</protein>
<keyword evidence="4" id="KW-1185">Reference proteome</keyword>
<dbReference type="EMBL" id="LVVM01006137">
    <property type="protein sequence ID" value="OJA08890.1"/>
    <property type="molecule type" value="Genomic_DNA"/>
</dbReference>
<feature type="compositionally biased region" description="Low complexity" evidence="1">
    <location>
        <begin position="22"/>
        <end position="32"/>
    </location>
</feature>
<sequence>MSSRRQLVQYGDLEQSQQTNGASSSAAAIQHSPQPPPPKKRKRSNQKTQRPGKTAHWDDTGDLTSQMNYDDANAQAEDGEIGEEESRELTHEEIWDDSALIDAWNSATAEYEAFHGKSQNWKSESKPVKKSPLWYNIPYNSPKEKSKRPSSTQVASSEEVAGRAATVEGEDSAPLDFDTFVPSYDPSLPTSSAHPSAPESSFFVPAPSTIMVSRDEAFNRALSAMYWGGYWTAVYHSQTQHPSQEVGGEDQEYEESDESDEEASEADPDLVPAQR</sequence>
<dbReference type="CDD" id="cd22851">
    <property type="entry name" value="SMN_N"/>
    <property type="match status" value="1"/>
</dbReference>
<feature type="compositionally biased region" description="Acidic residues" evidence="1">
    <location>
        <begin position="247"/>
        <end position="268"/>
    </location>
</feature>
<evidence type="ECO:0000259" key="2">
    <source>
        <dbReference type="Pfam" id="PF20636"/>
    </source>
</evidence>
<gene>
    <name evidence="3" type="ORF">AZE42_07838</name>
</gene>
<accession>A0A1J8QHJ8</accession>
<feature type="region of interest" description="Disordered" evidence="1">
    <location>
        <begin position="1"/>
        <end position="89"/>
    </location>
</feature>
<dbReference type="InterPro" id="IPR047313">
    <property type="entry name" value="SMN_C"/>
</dbReference>
<dbReference type="CDD" id="cd22852">
    <property type="entry name" value="SMN_C"/>
    <property type="match status" value="1"/>
</dbReference>
<dbReference type="STRING" id="180088.A0A1J8QHJ8"/>
<feature type="compositionally biased region" description="Acidic residues" evidence="1">
    <location>
        <begin position="77"/>
        <end position="86"/>
    </location>
</feature>
<evidence type="ECO:0000256" key="1">
    <source>
        <dbReference type="SAM" id="MobiDB-lite"/>
    </source>
</evidence>